<dbReference type="Gene3D" id="3.30.420.40">
    <property type="match status" value="2"/>
</dbReference>
<dbReference type="InterPro" id="IPR000905">
    <property type="entry name" value="Gcp-like_dom"/>
</dbReference>
<protein>
    <recommendedName>
        <fullName evidence="2">tRNA threonylcarbamoyladenosine biosynthesis protein TsaB</fullName>
    </recommendedName>
    <alternativeName>
        <fullName evidence="3">t(6)A37 threonylcarbamoyladenosine biosynthesis protein TsaB</fullName>
    </alternativeName>
</protein>
<dbReference type="InterPro" id="IPR022496">
    <property type="entry name" value="T6A_TsaB"/>
</dbReference>
<dbReference type="PANTHER" id="PTHR11735">
    <property type="entry name" value="TRNA N6-ADENOSINE THREONYLCARBAMOYLTRANSFERASE"/>
    <property type="match status" value="1"/>
</dbReference>
<dbReference type="AlphaFoldDB" id="A0A380MVG5"/>
<reference evidence="5 6" key="1">
    <citation type="submission" date="2018-06" db="EMBL/GenBank/DDBJ databases">
        <authorList>
            <consortium name="Pathogen Informatics"/>
            <person name="Doyle S."/>
        </authorList>
    </citation>
    <scope>NUCLEOTIDE SEQUENCE [LARGE SCALE GENOMIC DNA]</scope>
    <source>
        <strain evidence="5 6">NCTC13337</strain>
    </source>
</reference>
<dbReference type="SUPFAM" id="SSF53067">
    <property type="entry name" value="Actin-like ATPase domain"/>
    <property type="match status" value="2"/>
</dbReference>
<dbReference type="RefSeq" id="WP_072575539.1">
    <property type="nucleotide sequence ID" value="NZ_LWHB01000012.1"/>
</dbReference>
<feature type="domain" description="Gcp-like" evidence="4">
    <location>
        <begin position="40"/>
        <end position="157"/>
    </location>
</feature>
<gene>
    <name evidence="5" type="primary">yeaZ</name>
    <name evidence="5" type="ORF">NCTC13337_01295</name>
</gene>
<proteinExistence type="inferred from homology"/>
<accession>A0A380MVG5</accession>
<evidence type="ECO:0000259" key="4">
    <source>
        <dbReference type="Pfam" id="PF00814"/>
    </source>
</evidence>
<evidence type="ECO:0000256" key="2">
    <source>
        <dbReference type="ARBA" id="ARBA00019012"/>
    </source>
</evidence>
<dbReference type="GO" id="GO:0005829">
    <property type="term" value="C:cytosol"/>
    <property type="evidence" value="ECO:0007669"/>
    <property type="project" value="TreeGrafter"/>
</dbReference>
<dbReference type="CDD" id="cd24032">
    <property type="entry name" value="ASKHA_NBD_TsaB"/>
    <property type="match status" value="1"/>
</dbReference>
<dbReference type="PANTHER" id="PTHR11735:SF11">
    <property type="entry name" value="TRNA THREONYLCARBAMOYLADENOSINE BIOSYNTHESIS PROTEIN TSAB"/>
    <property type="match status" value="1"/>
</dbReference>
<evidence type="ECO:0000313" key="5">
    <source>
        <dbReference type="EMBL" id="SUO95397.1"/>
    </source>
</evidence>
<comment type="similarity">
    <text evidence="1">Belongs to the KAE1 / TsaD family. TsaB subfamily.</text>
</comment>
<sequence length="213" mass="22784">MNNPDFSCPLLAIDTSTPACSVALRADERIFSRFHQGHGKHTDVILPMIDELFQASGYTLQSLAGIILSAGPGAFTGLRVGASVAAGLAAAFNTPIGCLSSLALLAAGSEKEGAVLALLDARMQQCYAGLYQSVNSGFQCLQKDRLVMPQQLSDWQVSNVVGPGAIYFPQWAHLESVQSIPDAKNAFKALNLVRWQSASQPIEIDYLRNDVTS</sequence>
<evidence type="ECO:0000256" key="3">
    <source>
        <dbReference type="ARBA" id="ARBA00032446"/>
    </source>
</evidence>
<dbReference type="Pfam" id="PF00814">
    <property type="entry name" value="TsaD"/>
    <property type="match status" value="1"/>
</dbReference>
<dbReference type="Proteomes" id="UP000254601">
    <property type="component" value="Unassembled WGS sequence"/>
</dbReference>
<dbReference type="GO" id="GO:0002949">
    <property type="term" value="P:tRNA threonylcarbamoyladenosine modification"/>
    <property type="evidence" value="ECO:0007669"/>
    <property type="project" value="InterPro"/>
</dbReference>
<dbReference type="OrthoDB" id="9809995at2"/>
<dbReference type="InterPro" id="IPR043129">
    <property type="entry name" value="ATPase_NBD"/>
</dbReference>
<organism evidence="5 6">
    <name type="scientific">Suttonella ornithocola</name>
    <dbReference type="NCBI Taxonomy" id="279832"/>
    <lineage>
        <taxon>Bacteria</taxon>
        <taxon>Pseudomonadati</taxon>
        <taxon>Pseudomonadota</taxon>
        <taxon>Gammaproteobacteria</taxon>
        <taxon>Cardiobacteriales</taxon>
        <taxon>Cardiobacteriaceae</taxon>
        <taxon>Suttonella</taxon>
    </lineage>
</organism>
<evidence type="ECO:0000313" key="6">
    <source>
        <dbReference type="Proteomes" id="UP000254601"/>
    </source>
</evidence>
<name>A0A380MVG5_9GAMM</name>
<evidence type="ECO:0000256" key="1">
    <source>
        <dbReference type="ARBA" id="ARBA00010493"/>
    </source>
</evidence>
<dbReference type="NCBIfam" id="TIGR03725">
    <property type="entry name" value="T6A_YeaZ"/>
    <property type="match status" value="1"/>
</dbReference>
<keyword evidence="6" id="KW-1185">Reference proteome</keyword>
<dbReference type="EMBL" id="UHIC01000001">
    <property type="protein sequence ID" value="SUO95397.1"/>
    <property type="molecule type" value="Genomic_DNA"/>
</dbReference>